<reference evidence="5 6" key="1">
    <citation type="submission" date="2018-12" db="EMBL/GenBank/DDBJ databases">
        <title>Complete genome sequence of Flaviflexus sp. H23T48.</title>
        <authorList>
            <person name="Bae J.-W."/>
            <person name="Lee J.-Y."/>
        </authorList>
    </citation>
    <scope>NUCLEOTIDE SEQUENCE [LARGE SCALE GENOMIC DNA]</scope>
    <source>
        <strain evidence="5 6">H23T48</strain>
    </source>
</reference>
<dbReference type="PANTHER" id="PTHR11575:SF6">
    <property type="entry name" value="2',3'-CYCLIC-NUCLEOTIDE 2'-PHOSPHODIESTERASE_3'-NUCLEOTIDASE"/>
    <property type="match status" value="1"/>
</dbReference>
<evidence type="ECO:0000313" key="6">
    <source>
        <dbReference type="Proteomes" id="UP000280344"/>
    </source>
</evidence>
<organism evidence="5 6">
    <name type="scientific">Flaviflexus ciconiae</name>
    <dbReference type="NCBI Taxonomy" id="2496867"/>
    <lineage>
        <taxon>Bacteria</taxon>
        <taxon>Bacillati</taxon>
        <taxon>Actinomycetota</taxon>
        <taxon>Actinomycetes</taxon>
        <taxon>Actinomycetales</taxon>
        <taxon>Actinomycetaceae</taxon>
        <taxon>Flaviflexus</taxon>
    </lineage>
</organism>
<dbReference type="PANTHER" id="PTHR11575">
    <property type="entry name" value="5'-NUCLEOTIDASE-RELATED"/>
    <property type="match status" value="1"/>
</dbReference>
<dbReference type="OrthoDB" id="1016457at2"/>
<feature type="chain" id="PRO_5019517593" evidence="2">
    <location>
        <begin position="26"/>
        <end position="837"/>
    </location>
</feature>
<dbReference type="SUPFAM" id="SSF55816">
    <property type="entry name" value="5'-nucleotidase (syn. UDP-sugar hydrolase), C-terminal domain"/>
    <property type="match status" value="1"/>
</dbReference>
<evidence type="ECO:0000256" key="2">
    <source>
        <dbReference type="SAM" id="SignalP"/>
    </source>
</evidence>
<accession>A0A3S9PX42</accession>
<dbReference type="Pfam" id="PF02872">
    <property type="entry name" value="5_nucleotid_C"/>
    <property type="match status" value="1"/>
</dbReference>
<evidence type="ECO:0000259" key="4">
    <source>
        <dbReference type="Pfam" id="PF02872"/>
    </source>
</evidence>
<evidence type="ECO:0000313" key="5">
    <source>
        <dbReference type="EMBL" id="AZQ76941.1"/>
    </source>
</evidence>
<dbReference type="EMBL" id="CP034593">
    <property type="protein sequence ID" value="AZQ76941.1"/>
    <property type="molecule type" value="Genomic_DNA"/>
</dbReference>
<dbReference type="AlphaFoldDB" id="A0A3S9PX42"/>
<protein>
    <submittedName>
        <fullName evidence="5">Bifunctional metallophosphatase/5'-nucleotidase</fullName>
    </submittedName>
</protein>
<dbReference type="SUPFAM" id="SSF69318">
    <property type="entry name" value="Integrin alpha N-terminal domain"/>
    <property type="match status" value="1"/>
</dbReference>
<feature type="domain" description="5'-Nucleotidase C-terminal" evidence="4">
    <location>
        <begin position="371"/>
        <end position="559"/>
    </location>
</feature>
<proteinExistence type="predicted"/>
<dbReference type="GO" id="GO:0030288">
    <property type="term" value="C:outer membrane-bounded periplasmic space"/>
    <property type="evidence" value="ECO:0007669"/>
    <property type="project" value="TreeGrafter"/>
</dbReference>
<dbReference type="PRINTS" id="PR01607">
    <property type="entry name" value="APYRASEFAMLY"/>
</dbReference>
<dbReference type="Gene3D" id="3.90.780.10">
    <property type="entry name" value="5'-Nucleotidase, C-terminal domain"/>
    <property type="match status" value="1"/>
</dbReference>
<feature type="domain" description="Calcineurin-like phosphoesterase" evidence="3">
    <location>
        <begin position="41"/>
        <end position="284"/>
    </location>
</feature>
<gene>
    <name evidence="5" type="ORF">EJ997_05925</name>
</gene>
<dbReference type="Pfam" id="PF00149">
    <property type="entry name" value="Metallophos"/>
    <property type="match status" value="1"/>
</dbReference>
<evidence type="ECO:0000256" key="1">
    <source>
        <dbReference type="ARBA" id="ARBA00022729"/>
    </source>
</evidence>
<dbReference type="InterPro" id="IPR029052">
    <property type="entry name" value="Metallo-depent_PP-like"/>
</dbReference>
<feature type="signal peptide" evidence="2">
    <location>
        <begin position="1"/>
        <end position="25"/>
    </location>
</feature>
<dbReference type="SUPFAM" id="SSF56300">
    <property type="entry name" value="Metallo-dependent phosphatases"/>
    <property type="match status" value="1"/>
</dbReference>
<keyword evidence="1 2" id="KW-0732">Signal</keyword>
<dbReference type="InterPro" id="IPR028994">
    <property type="entry name" value="Integrin_alpha_N"/>
</dbReference>
<dbReference type="InterPro" id="IPR004843">
    <property type="entry name" value="Calcineurin-like_PHP"/>
</dbReference>
<sequence length="837" mass="91079">MRRNKTLWTGGLAAALAFTPSIASATTTDSDTEAAALDHITVLATTDTHGTILDYDYFTGEEFGASNPDNARGMERLSTAITEIRDQEGAESVLLLDNGDANQGNPLATVYHANRGDGTVDPVAAVYNHLDYDAGVVGNHEYNYGLDDLDQYEDNLDMALLGANVIEDATGDVYHTPWTMITKETAQGDPVDIAVIGVVTPGVRIWDRLHVDGVLTFEDPVESLQKWVPEAEEAGADVVIVLAHTGLDNPGYEWDPADLEENVATSIAENVDGIDVIVGGHSHQTNNAQVYLETPSGRQVLFTQPGYHARFASWVTIHLDEGADGSPEVVWENSAKPAAEMLQASMYEKDPEIAAVIEDWHNETLAWVATVVAQATEDMPAASSRYEDTAILDFIQKVQTDEVARALEGNAEYADVPILSIAAPFSRTAVFTEGDVTVADMAALYIYDNTLMAVEMTGTEVRDYLEYAARYYEQVEPDTEITDWDDVTNAVYPDVPNGIPDYAYDAMSGINYHINISKPLGDRIENLSYDDGTPVGADDRFVVALNNYRQSGGSGYPHVVDADIVYNEQMAIRDLMIDWAIAEQVIDPADFFVENWSVSASSVEDPEPVTGNVFELSNDWTSGSVELTFKYGRVGDEVLVGDWDGDGTDTLGVRRGHTFYLNNELVGGNADSEFKYGRDNDEVLVGDWDGDGTDTLGVRRGHTFYLMNTLQGGDAEQEFKYGRDNDEVLIGDWDGTDGDTITVRRDTTFFVNNELVGGNADTSYAYGRTGDTALAGDFDGDGNDTVLLIRGNVFYVNNALVGGPAESTLEFGHEGDTFLVGDWDGDGTDTPGVNHVN</sequence>
<dbReference type="RefSeq" id="WP_126703747.1">
    <property type="nucleotide sequence ID" value="NZ_CP034593.1"/>
</dbReference>
<keyword evidence="6" id="KW-1185">Reference proteome</keyword>
<dbReference type="InterPro" id="IPR006179">
    <property type="entry name" value="5_nucleotidase/apyrase"/>
</dbReference>
<dbReference type="GO" id="GO:0009166">
    <property type="term" value="P:nucleotide catabolic process"/>
    <property type="evidence" value="ECO:0007669"/>
    <property type="project" value="InterPro"/>
</dbReference>
<dbReference type="Proteomes" id="UP000280344">
    <property type="component" value="Chromosome"/>
</dbReference>
<evidence type="ECO:0000259" key="3">
    <source>
        <dbReference type="Pfam" id="PF00149"/>
    </source>
</evidence>
<dbReference type="InterPro" id="IPR008334">
    <property type="entry name" value="5'-Nucleotdase_C"/>
</dbReference>
<name>A0A3S9PX42_9ACTO</name>
<dbReference type="InterPro" id="IPR036907">
    <property type="entry name" value="5'-Nucleotdase_C_sf"/>
</dbReference>
<dbReference type="KEGG" id="flh:EJ997_05925"/>
<dbReference type="GO" id="GO:0016787">
    <property type="term" value="F:hydrolase activity"/>
    <property type="evidence" value="ECO:0007669"/>
    <property type="project" value="InterPro"/>
</dbReference>
<dbReference type="Gene3D" id="3.60.21.10">
    <property type="match status" value="1"/>
</dbReference>